<gene>
    <name evidence="1" type="ORF">SCHPADRAFT_980610</name>
</gene>
<evidence type="ECO:0000313" key="2">
    <source>
        <dbReference type="Proteomes" id="UP000053477"/>
    </source>
</evidence>
<evidence type="ECO:0000313" key="1">
    <source>
        <dbReference type="EMBL" id="KLO09095.1"/>
    </source>
</evidence>
<dbReference type="Proteomes" id="UP000053477">
    <property type="component" value="Unassembled WGS sequence"/>
</dbReference>
<sequence length="200" mass="21896">MANSNVSSPELEKSQAVEFNPLTRIYQAKTHSGGATPGLSRQPAWNVNIYVLLWTTAARLKDSPKAPGKILSPLLENNSGPLVVPAFPLWNPQVASRPGFYPHESFRLGVANLLSIRLATRMRIEPQQSSAPANSVNDTSKTSFANIPSFGISSASTMLARQLTSLDAVLREANPSSKSYVLREAEDYRLPRRLFAKFAD</sequence>
<dbReference type="InParanoid" id="A0A0H2RB48"/>
<protein>
    <submittedName>
        <fullName evidence="1">Uncharacterized protein</fullName>
    </submittedName>
</protein>
<dbReference type="EMBL" id="KQ086066">
    <property type="protein sequence ID" value="KLO09095.1"/>
    <property type="molecule type" value="Genomic_DNA"/>
</dbReference>
<name>A0A0H2RB48_9AGAM</name>
<proteinExistence type="predicted"/>
<keyword evidence="2" id="KW-1185">Reference proteome</keyword>
<organism evidence="1 2">
    <name type="scientific">Schizopora paradoxa</name>
    <dbReference type="NCBI Taxonomy" id="27342"/>
    <lineage>
        <taxon>Eukaryota</taxon>
        <taxon>Fungi</taxon>
        <taxon>Dikarya</taxon>
        <taxon>Basidiomycota</taxon>
        <taxon>Agaricomycotina</taxon>
        <taxon>Agaricomycetes</taxon>
        <taxon>Hymenochaetales</taxon>
        <taxon>Schizoporaceae</taxon>
        <taxon>Schizopora</taxon>
    </lineage>
</organism>
<accession>A0A0H2RB48</accession>
<reference evidence="1 2" key="1">
    <citation type="submission" date="2015-04" db="EMBL/GenBank/DDBJ databases">
        <title>Complete genome sequence of Schizopora paradoxa KUC8140, a cosmopolitan wood degrader in East Asia.</title>
        <authorList>
            <consortium name="DOE Joint Genome Institute"/>
            <person name="Min B."/>
            <person name="Park H."/>
            <person name="Jang Y."/>
            <person name="Kim J.-J."/>
            <person name="Kim K.H."/>
            <person name="Pangilinan J."/>
            <person name="Lipzen A."/>
            <person name="Riley R."/>
            <person name="Grigoriev I.V."/>
            <person name="Spatafora J.W."/>
            <person name="Choi I.-G."/>
        </authorList>
    </citation>
    <scope>NUCLEOTIDE SEQUENCE [LARGE SCALE GENOMIC DNA]</scope>
    <source>
        <strain evidence="1 2">KUC8140</strain>
    </source>
</reference>
<dbReference type="AlphaFoldDB" id="A0A0H2RB48"/>